<feature type="binding site" evidence="2">
    <location>
        <position position="156"/>
    </location>
    <ligand>
        <name>Zn(2+)</name>
        <dbReference type="ChEBI" id="CHEBI:29105"/>
    </ligand>
</feature>
<sequence>MSRINGFIGRRNLLKLAGASGLGLAATSAGGFLWGAQEAVAPQSAQAQGRPPAIDADTALKRLLEGNKRFVEEKRQNLQAKLRLQETAAAQYPFASILGCADSRFPAEIVLDQGLGDLFVVRVAGNVASQTAIGSLEFSTAVLGTQIILVIGHERCGAVAAAVEGNPLPGRIGVFVEEIKPAVRRVRGKAGDAVDNAVIANIQYQVERLKETSTILSNLMREGKLKIVGGRYDLDSGELLIVT</sequence>
<dbReference type="Gene3D" id="3.40.1050.10">
    <property type="entry name" value="Carbonic anhydrase"/>
    <property type="match status" value="1"/>
</dbReference>
<dbReference type="InterPro" id="IPR001765">
    <property type="entry name" value="Carbonic_anhydrase"/>
</dbReference>
<gene>
    <name evidence="4" type="ORF">MiSe_12910</name>
</gene>
<feature type="binding site" evidence="2">
    <location>
        <position position="100"/>
    </location>
    <ligand>
        <name>Zn(2+)</name>
        <dbReference type="ChEBI" id="CHEBI:29105"/>
    </ligand>
</feature>
<proteinExistence type="inferred from homology"/>
<feature type="binding site" evidence="2">
    <location>
        <position position="102"/>
    </location>
    <ligand>
        <name>Zn(2+)</name>
        <dbReference type="ChEBI" id="CHEBI:29105"/>
    </ligand>
</feature>
<accession>A0AAV3X7B9</accession>
<dbReference type="PROSITE" id="PS51318">
    <property type="entry name" value="TAT"/>
    <property type="match status" value="1"/>
</dbReference>
<dbReference type="AlphaFoldDB" id="A0AAV3X7B9"/>
<dbReference type="GO" id="GO:0008270">
    <property type="term" value="F:zinc ion binding"/>
    <property type="evidence" value="ECO:0007669"/>
    <property type="project" value="InterPro"/>
</dbReference>
<dbReference type="Pfam" id="PF00484">
    <property type="entry name" value="Pro_CA"/>
    <property type="match status" value="1"/>
</dbReference>
<dbReference type="InterPro" id="IPR036874">
    <property type="entry name" value="Carbonic_anhydrase_sf"/>
</dbReference>
<evidence type="ECO:0000256" key="1">
    <source>
        <dbReference type="ARBA" id="ARBA00006217"/>
    </source>
</evidence>
<dbReference type="InterPro" id="IPR006311">
    <property type="entry name" value="TAT_signal"/>
</dbReference>
<comment type="similarity">
    <text evidence="1">Belongs to the beta-class carbonic anhydrase family.</text>
</comment>
<dbReference type="RefSeq" id="WP_226576323.1">
    <property type="nucleotide sequence ID" value="NZ_BLAY01000014.1"/>
</dbReference>
<feature type="binding site" evidence="2">
    <location>
        <position position="153"/>
    </location>
    <ligand>
        <name>Zn(2+)</name>
        <dbReference type="ChEBI" id="CHEBI:29105"/>
    </ligand>
</feature>
<comment type="caution">
    <text evidence="4">The sequence shown here is derived from an EMBL/GenBank/DDBJ whole genome shotgun (WGS) entry which is preliminary data.</text>
</comment>
<protein>
    <submittedName>
        <fullName evidence="4">Twin-arginine translocation pathway signal protein</fullName>
    </submittedName>
</protein>
<name>A0AAV3X7B9_9CYAN</name>
<evidence type="ECO:0000256" key="2">
    <source>
        <dbReference type="PIRSR" id="PIRSR601765-1"/>
    </source>
</evidence>
<keyword evidence="3" id="KW-0175">Coiled coil</keyword>
<keyword evidence="5" id="KW-1185">Reference proteome</keyword>
<dbReference type="Proteomes" id="UP001050975">
    <property type="component" value="Unassembled WGS sequence"/>
</dbReference>
<reference evidence="4" key="1">
    <citation type="submission" date="2019-10" db="EMBL/GenBank/DDBJ databases">
        <title>Draft genome sequece of Microseira wollei NIES-4236.</title>
        <authorList>
            <person name="Yamaguchi H."/>
            <person name="Suzuki S."/>
            <person name="Kawachi M."/>
        </authorList>
    </citation>
    <scope>NUCLEOTIDE SEQUENCE</scope>
    <source>
        <strain evidence="4">NIES-4236</strain>
    </source>
</reference>
<dbReference type="CDD" id="cd03378">
    <property type="entry name" value="beta_CA_cladeC"/>
    <property type="match status" value="1"/>
</dbReference>
<keyword evidence="2" id="KW-0479">Metal-binding</keyword>
<evidence type="ECO:0000313" key="4">
    <source>
        <dbReference type="EMBL" id="GET36540.1"/>
    </source>
</evidence>
<comment type="cofactor">
    <cofactor evidence="2">
        <name>Zn(2+)</name>
        <dbReference type="ChEBI" id="CHEBI:29105"/>
    </cofactor>
    <text evidence="2">Binds 1 zinc ion per subunit.</text>
</comment>
<feature type="coiled-coil region" evidence="3">
    <location>
        <begin position="61"/>
        <end position="88"/>
    </location>
</feature>
<evidence type="ECO:0000256" key="3">
    <source>
        <dbReference type="SAM" id="Coils"/>
    </source>
</evidence>
<organism evidence="4 5">
    <name type="scientific">Microseira wollei NIES-4236</name>
    <dbReference type="NCBI Taxonomy" id="2530354"/>
    <lineage>
        <taxon>Bacteria</taxon>
        <taxon>Bacillati</taxon>
        <taxon>Cyanobacteriota</taxon>
        <taxon>Cyanophyceae</taxon>
        <taxon>Oscillatoriophycideae</taxon>
        <taxon>Aerosakkonematales</taxon>
        <taxon>Aerosakkonemataceae</taxon>
        <taxon>Microseira</taxon>
    </lineage>
</organism>
<keyword evidence="2" id="KW-0862">Zinc</keyword>
<dbReference type="GO" id="GO:0004089">
    <property type="term" value="F:carbonate dehydratase activity"/>
    <property type="evidence" value="ECO:0007669"/>
    <property type="project" value="InterPro"/>
</dbReference>
<dbReference type="PANTHER" id="PTHR11002">
    <property type="entry name" value="CARBONIC ANHYDRASE"/>
    <property type="match status" value="1"/>
</dbReference>
<dbReference type="PANTHER" id="PTHR11002:SF79">
    <property type="entry name" value="CARBONIC ANHYDRASE 2"/>
    <property type="match status" value="1"/>
</dbReference>
<dbReference type="SUPFAM" id="SSF53056">
    <property type="entry name" value="beta-carbonic anhydrase, cab"/>
    <property type="match status" value="1"/>
</dbReference>
<dbReference type="EMBL" id="BLAY01000014">
    <property type="protein sequence ID" value="GET36540.1"/>
    <property type="molecule type" value="Genomic_DNA"/>
</dbReference>
<dbReference type="SMART" id="SM00947">
    <property type="entry name" value="Pro_CA"/>
    <property type="match status" value="1"/>
</dbReference>
<evidence type="ECO:0000313" key="5">
    <source>
        <dbReference type="Proteomes" id="UP001050975"/>
    </source>
</evidence>